<keyword evidence="2" id="KW-1185">Reference proteome</keyword>
<accession>A0A4Y2FJ91</accession>
<reference evidence="1 2" key="1">
    <citation type="journal article" date="2019" name="Sci. Rep.">
        <title>Orb-weaving spider Araneus ventricosus genome elucidates the spidroin gene catalogue.</title>
        <authorList>
            <person name="Kono N."/>
            <person name="Nakamura H."/>
            <person name="Ohtoshi R."/>
            <person name="Moran D.A.P."/>
            <person name="Shinohara A."/>
            <person name="Yoshida Y."/>
            <person name="Fujiwara M."/>
            <person name="Mori M."/>
            <person name="Tomita M."/>
            <person name="Arakawa K."/>
        </authorList>
    </citation>
    <scope>NUCLEOTIDE SEQUENCE [LARGE SCALE GENOMIC DNA]</scope>
</reference>
<gene>
    <name evidence="1" type="ORF">AVEN_28648_1</name>
</gene>
<dbReference type="OrthoDB" id="7476844at2759"/>
<proteinExistence type="predicted"/>
<sequence>MNDGRHESNTGSEKGVLIEITGHGLIPPAGGMSHHGIGAHLIALKNNNPTGGQLKIADNILEKMFPNPLDYANLPTLRTNTPDDAPFTKEEIAIVIKNLYKRKAPGPDGIDNIILQQINKRFPILLMELFNKCLRLGTFPGPLKFFVPSSPK</sequence>
<protein>
    <recommendedName>
        <fullName evidence="3">Reverse transcriptase domain-containing protein</fullName>
    </recommendedName>
</protein>
<evidence type="ECO:0000313" key="1">
    <source>
        <dbReference type="EMBL" id="GBM40495.1"/>
    </source>
</evidence>
<organism evidence="1 2">
    <name type="scientific">Araneus ventricosus</name>
    <name type="common">Orbweaver spider</name>
    <name type="synonym">Epeira ventricosa</name>
    <dbReference type="NCBI Taxonomy" id="182803"/>
    <lineage>
        <taxon>Eukaryota</taxon>
        <taxon>Metazoa</taxon>
        <taxon>Ecdysozoa</taxon>
        <taxon>Arthropoda</taxon>
        <taxon>Chelicerata</taxon>
        <taxon>Arachnida</taxon>
        <taxon>Araneae</taxon>
        <taxon>Araneomorphae</taxon>
        <taxon>Entelegynae</taxon>
        <taxon>Araneoidea</taxon>
        <taxon>Araneidae</taxon>
        <taxon>Araneus</taxon>
    </lineage>
</organism>
<dbReference type="EMBL" id="BGPR01000931">
    <property type="protein sequence ID" value="GBM40495.1"/>
    <property type="molecule type" value="Genomic_DNA"/>
</dbReference>
<evidence type="ECO:0000313" key="2">
    <source>
        <dbReference type="Proteomes" id="UP000499080"/>
    </source>
</evidence>
<dbReference type="Proteomes" id="UP000499080">
    <property type="component" value="Unassembled WGS sequence"/>
</dbReference>
<dbReference type="AlphaFoldDB" id="A0A4Y2FJ91"/>
<name>A0A4Y2FJ91_ARAVE</name>
<comment type="caution">
    <text evidence="1">The sequence shown here is derived from an EMBL/GenBank/DDBJ whole genome shotgun (WGS) entry which is preliminary data.</text>
</comment>
<evidence type="ECO:0008006" key="3">
    <source>
        <dbReference type="Google" id="ProtNLM"/>
    </source>
</evidence>